<keyword evidence="1" id="KW-0812">Transmembrane</keyword>
<gene>
    <name evidence="2" type="ORF">GCM10009550_32530</name>
</gene>
<dbReference type="Proteomes" id="UP001500665">
    <property type="component" value="Unassembled WGS sequence"/>
</dbReference>
<name>A0ABN1R5U5_9ACTN</name>
<sequence length="45" mass="5264">MTGSILPPAAFLAVLTITIFVLVMAFYFDDPQSRPDEDRRWSRRY</sequence>
<dbReference type="EMBL" id="BAAAHH010000011">
    <property type="protein sequence ID" value="GAA0952108.1"/>
    <property type="molecule type" value="Genomic_DNA"/>
</dbReference>
<reference evidence="2 3" key="1">
    <citation type="journal article" date="2019" name="Int. J. Syst. Evol. Microbiol.">
        <title>The Global Catalogue of Microorganisms (GCM) 10K type strain sequencing project: providing services to taxonomists for standard genome sequencing and annotation.</title>
        <authorList>
            <consortium name="The Broad Institute Genomics Platform"/>
            <consortium name="The Broad Institute Genome Sequencing Center for Infectious Disease"/>
            <person name="Wu L."/>
            <person name="Ma J."/>
        </authorList>
    </citation>
    <scope>NUCLEOTIDE SEQUENCE [LARGE SCALE GENOMIC DNA]</scope>
    <source>
        <strain evidence="2 3">JCM 10696</strain>
    </source>
</reference>
<evidence type="ECO:0000256" key="1">
    <source>
        <dbReference type="SAM" id="Phobius"/>
    </source>
</evidence>
<proteinExistence type="predicted"/>
<comment type="caution">
    <text evidence="2">The sequence shown here is derived from an EMBL/GenBank/DDBJ whole genome shotgun (WGS) entry which is preliminary data.</text>
</comment>
<feature type="transmembrane region" description="Helical" evidence="1">
    <location>
        <begin position="6"/>
        <end position="28"/>
    </location>
</feature>
<keyword evidence="1" id="KW-0472">Membrane</keyword>
<keyword evidence="1" id="KW-1133">Transmembrane helix</keyword>
<organism evidence="2 3">
    <name type="scientific">Actinocorallia libanotica</name>
    <dbReference type="NCBI Taxonomy" id="46162"/>
    <lineage>
        <taxon>Bacteria</taxon>
        <taxon>Bacillati</taxon>
        <taxon>Actinomycetota</taxon>
        <taxon>Actinomycetes</taxon>
        <taxon>Streptosporangiales</taxon>
        <taxon>Thermomonosporaceae</taxon>
        <taxon>Actinocorallia</taxon>
    </lineage>
</organism>
<keyword evidence="3" id="KW-1185">Reference proteome</keyword>
<dbReference type="RefSeq" id="WP_344241574.1">
    <property type="nucleotide sequence ID" value="NZ_BAAAHH010000011.1"/>
</dbReference>
<evidence type="ECO:0000313" key="2">
    <source>
        <dbReference type="EMBL" id="GAA0952108.1"/>
    </source>
</evidence>
<protein>
    <submittedName>
        <fullName evidence="2">Uncharacterized protein</fullName>
    </submittedName>
</protein>
<evidence type="ECO:0000313" key="3">
    <source>
        <dbReference type="Proteomes" id="UP001500665"/>
    </source>
</evidence>
<accession>A0ABN1R5U5</accession>